<evidence type="ECO:0000259" key="12">
    <source>
        <dbReference type="Pfam" id="PF25508"/>
    </source>
</evidence>
<dbReference type="PANTHER" id="PTHR13800:SF1">
    <property type="entry name" value="TRANSIENT RECEPTOR POTENTIAL CATION CHANNEL TRPM"/>
    <property type="match status" value="1"/>
</dbReference>
<feature type="transmembrane region" description="Helical" evidence="9">
    <location>
        <begin position="1051"/>
        <end position="1068"/>
    </location>
</feature>
<feature type="domain" description="TRPM-like" evidence="12">
    <location>
        <begin position="550"/>
        <end position="803"/>
    </location>
</feature>
<evidence type="ECO:0000256" key="9">
    <source>
        <dbReference type="SAM" id="Phobius"/>
    </source>
</evidence>
<keyword evidence="7" id="KW-0407">Ion channel</keyword>
<dbReference type="EMBL" id="CAJNOM010000968">
    <property type="protein sequence ID" value="CAF1582608.1"/>
    <property type="molecule type" value="Genomic_DNA"/>
</dbReference>
<gene>
    <name evidence="13" type="ORF">BJG266_LOCUS33111</name>
    <name evidence="14" type="ORF">BJG266_LOCUS33122</name>
    <name evidence="15" type="ORF">QVE165_LOCUS50224</name>
    <name evidence="16" type="ORF">QVE165_LOCUS50235</name>
</gene>
<evidence type="ECO:0000256" key="5">
    <source>
        <dbReference type="ARBA" id="ARBA00023065"/>
    </source>
</evidence>
<feature type="transmembrane region" description="Helical" evidence="9">
    <location>
        <begin position="1022"/>
        <end position="1044"/>
    </location>
</feature>
<dbReference type="Pfam" id="PF00520">
    <property type="entry name" value="Ion_trans"/>
    <property type="match status" value="1"/>
</dbReference>
<dbReference type="InterPro" id="IPR005821">
    <property type="entry name" value="Ion_trans_dom"/>
</dbReference>
<feature type="domain" description="TRPM SLOG" evidence="11">
    <location>
        <begin position="94"/>
        <end position="318"/>
    </location>
</feature>
<dbReference type="GO" id="GO:0030001">
    <property type="term" value="P:metal ion transport"/>
    <property type="evidence" value="ECO:0007669"/>
    <property type="project" value="TreeGrafter"/>
</dbReference>
<protein>
    <submittedName>
        <fullName evidence="16">Uncharacterized protein</fullName>
    </submittedName>
</protein>
<reference evidence="16" key="1">
    <citation type="submission" date="2021-02" db="EMBL/GenBank/DDBJ databases">
        <authorList>
            <person name="Nowell W R."/>
        </authorList>
    </citation>
    <scope>NUCLEOTIDE SEQUENCE</scope>
</reference>
<evidence type="ECO:0000313" key="13">
    <source>
        <dbReference type="EMBL" id="CAF1316603.1"/>
    </source>
</evidence>
<feature type="transmembrane region" description="Helical" evidence="9">
    <location>
        <begin position="1124"/>
        <end position="1150"/>
    </location>
</feature>
<evidence type="ECO:0000256" key="1">
    <source>
        <dbReference type="ARBA" id="ARBA00004141"/>
    </source>
</evidence>
<evidence type="ECO:0000256" key="3">
    <source>
        <dbReference type="ARBA" id="ARBA00022692"/>
    </source>
</evidence>
<dbReference type="Proteomes" id="UP000663832">
    <property type="component" value="Unassembled WGS sequence"/>
</dbReference>
<feature type="domain" description="Ion transport" evidence="10">
    <location>
        <begin position="908"/>
        <end position="1164"/>
    </location>
</feature>
<dbReference type="Pfam" id="PF25508">
    <property type="entry name" value="TRPM2"/>
    <property type="match status" value="1"/>
</dbReference>
<keyword evidence="3 9" id="KW-0812">Transmembrane</keyword>
<evidence type="ECO:0000313" key="16">
    <source>
        <dbReference type="EMBL" id="CAF1582702.1"/>
    </source>
</evidence>
<evidence type="ECO:0000313" key="14">
    <source>
        <dbReference type="EMBL" id="CAF1316805.1"/>
    </source>
</evidence>
<evidence type="ECO:0000259" key="11">
    <source>
        <dbReference type="Pfam" id="PF18139"/>
    </source>
</evidence>
<evidence type="ECO:0000256" key="4">
    <source>
        <dbReference type="ARBA" id="ARBA00022989"/>
    </source>
</evidence>
<organism evidence="16 17">
    <name type="scientific">Adineta steineri</name>
    <dbReference type="NCBI Taxonomy" id="433720"/>
    <lineage>
        <taxon>Eukaryota</taxon>
        <taxon>Metazoa</taxon>
        <taxon>Spiralia</taxon>
        <taxon>Gnathifera</taxon>
        <taxon>Rotifera</taxon>
        <taxon>Eurotatoria</taxon>
        <taxon>Bdelloidea</taxon>
        <taxon>Adinetida</taxon>
        <taxon>Adinetidae</taxon>
        <taxon>Adineta</taxon>
    </lineage>
</organism>
<dbReference type="OrthoDB" id="310870at2759"/>
<comment type="caution">
    <text evidence="16">The sequence shown here is derived from an EMBL/GenBank/DDBJ whole genome shotgun (WGS) entry which is preliminary data.</text>
</comment>
<keyword evidence="6 9" id="KW-0472">Membrane</keyword>
<feature type="compositionally biased region" description="Low complexity" evidence="8">
    <location>
        <begin position="1278"/>
        <end position="1289"/>
    </location>
</feature>
<evidence type="ECO:0000313" key="17">
    <source>
        <dbReference type="Proteomes" id="UP000663832"/>
    </source>
</evidence>
<dbReference type="GO" id="GO:0005886">
    <property type="term" value="C:plasma membrane"/>
    <property type="evidence" value="ECO:0007669"/>
    <property type="project" value="TreeGrafter"/>
</dbReference>
<evidence type="ECO:0000256" key="7">
    <source>
        <dbReference type="ARBA" id="ARBA00023303"/>
    </source>
</evidence>
<dbReference type="GO" id="GO:0005261">
    <property type="term" value="F:monoatomic cation channel activity"/>
    <property type="evidence" value="ECO:0007669"/>
    <property type="project" value="TreeGrafter"/>
</dbReference>
<feature type="transmembrane region" description="Helical" evidence="9">
    <location>
        <begin position="830"/>
        <end position="849"/>
    </location>
</feature>
<evidence type="ECO:0000256" key="6">
    <source>
        <dbReference type="ARBA" id="ARBA00023136"/>
    </source>
</evidence>
<dbReference type="InterPro" id="IPR041491">
    <property type="entry name" value="TRPM_SLOG"/>
</dbReference>
<dbReference type="EMBL" id="CAJNOM010000969">
    <property type="protein sequence ID" value="CAF1582702.1"/>
    <property type="molecule type" value="Genomic_DNA"/>
</dbReference>
<dbReference type="EMBL" id="CAJNOI010000609">
    <property type="protein sequence ID" value="CAF1316603.1"/>
    <property type="molecule type" value="Genomic_DNA"/>
</dbReference>
<dbReference type="EMBL" id="CAJNOI010000610">
    <property type="protein sequence ID" value="CAF1316805.1"/>
    <property type="molecule type" value="Genomic_DNA"/>
</dbReference>
<dbReference type="Proteomes" id="UP000663877">
    <property type="component" value="Unassembled WGS sequence"/>
</dbReference>
<evidence type="ECO:0000256" key="8">
    <source>
        <dbReference type="SAM" id="MobiDB-lite"/>
    </source>
</evidence>
<keyword evidence="2" id="KW-0813">Transport</keyword>
<dbReference type="InterPro" id="IPR050927">
    <property type="entry name" value="TRPM"/>
</dbReference>
<dbReference type="Pfam" id="PF18139">
    <property type="entry name" value="LSDAT_euk"/>
    <property type="match status" value="1"/>
</dbReference>
<feature type="region of interest" description="Disordered" evidence="8">
    <location>
        <begin position="401"/>
        <end position="422"/>
    </location>
</feature>
<feature type="transmembrane region" description="Helical" evidence="9">
    <location>
        <begin position="939"/>
        <end position="962"/>
    </location>
</feature>
<sequence length="1340" mass="155297">MVMSKNSQRKLDPTDNEKFPADVLNELNICYRVCFKFVQKEIEDDDDKDVCVCNKLRESHKDRSYPEKEDVKWTMDLNTKVKTEPAHGILPNGALYLRLAMDTPKEKVARLLFDVWRIRKPRLIMSIIGGAKYFTLSDRLESNFINGITEVALKSDAWLITNGYNAGIVHLVGQAINKVKFTKLNKHITAIGLCKWGSIKDVETLTKLDKKESEKSDKMRDGGIEKKRESGQRDLEMNHTHYLMLDDGRFRFYDTEDYRTKLCLQLAKLQHETDLPLPVVTIVVEGDKDTITNMYYDLRDNIPVIIIDGSGGVADFFKRWLLYTKDVDKASKDSEFLHGINEFLEIGQVTTCTPLQPKNDHDSRTCLNVQLKRHPTKLQELFEKYHKRLKEDLKLVISNDDDLSKGKKSSYAPDDNPSSTNSIQLDETLRQVMYCLQPAVRSGIAVFDLNSDDNLSETIFRTVCKSRQKYFERKERDENDTMERSLRKSKPQPTADVKQHHVDSRRHVNRRDQNAQRSQLLKLAMNWDCIDIAKELILQNSLDNILNKEEAFVIALKRNLPQFVYEFIKLSIDPSKIFFENDAFSMSKNRYKNFFQRLYSNKAVNSDNTQLSAFIESDNAIGKHIGITDELNEVLTTLIGDYMHKLYFDSNADEIKYRASWGLIPQNVEHNQTNPTNSDHHDKPSKEIVFDTIMRDLFIWAILMNHTEMAQVFLSHMKYRICAALIATKILKQYFQKAPYGDLKDSYEKNAKYFEEYAIACIKQCEKNDTDLACEIVLQRIELYGNVTCLQVAADAQDKLFIATPCCVQAMNNIWYNNIYPEQSKKRNELAMAIGVFTLGLLAPFCVTFRDPPTEVINEKPEKSFQPYGIHYSDPYATPFRRYTKYFAINNYVHHIKNFHRALRMKYCYHCLIYCFFLLLFSYVLLFDFQPPTSSVPCIHWTEILTIILVSIMLIEEIHYFVSQDSITVSGKIESYFRDLFKIMTLIGFILFYTGLILRFTHADNENEFVAARVVWAIDVELWWLRSLAFIIVIPSLGPHLVAIGKMLKDLLFFICIIAIVMTGYGVASRSMVYYSNPTLFNDTTTDTSFDGRSIFRQIIYPVYYLLYGQMGNELADLDTYPDAAWSIATQVLLAIQMLFVNILLTNLLIAMFSKRFDQVYDDTKNIWHSQQYLFTREYYTRSPFLPPISLGYDIYHLCRIVFFAIRQMCFKKSADGKAKVFKMIPINNNRMKEWYEFEGASTYEYAHAQVKSLKPSSAVLPSGSDSASNENKDDTNDNANDSNNSNGDIRLTKDDLEKINRSINDLKKEMQTKVKESTDELKTQMQILINKICPETNTE</sequence>
<keyword evidence="17" id="KW-1185">Reference proteome</keyword>
<feature type="region of interest" description="Disordered" evidence="8">
    <location>
        <begin position="474"/>
        <end position="513"/>
    </location>
</feature>
<feature type="region of interest" description="Disordered" evidence="8">
    <location>
        <begin position="210"/>
        <end position="230"/>
    </location>
</feature>
<dbReference type="PANTHER" id="PTHR13800">
    <property type="entry name" value="TRANSIENT RECEPTOR POTENTIAL CATION CHANNEL, SUBFAMILY M, MEMBER 6"/>
    <property type="match status" value="1"/>
</dbReference>
<feature type="transmembrane region" description="Helical" evidence="9">
    <location>
        <begin position="983"/>
        <end position="1002"/>
    </location>
</feature>
<evidence type="ECO:0000313" key="15">
    <source>
        <dbReference type="EMBL" id="CAF1582608.1"/>
    </source>
</evidence>
<feature type="transmembrane region" description="Helical" evidence="9">
    <location>
        <begin position="907"/>
        <end position="927"/>
    </location>
</feature>
<proteinExistence type="predicted"/>
<dbReference type="InterPro" id="IPR057366">
    <property type="entry name" value="TRPM-like"/>
</dbReference>
<keyword evidence="4 9" id="KW-1133">Transmembrane helix</keyword>
<comment type="subcellular location">
    <subcellularLocation>
        <location evidence="1">Membrane</location>
        <topology evidence="1">Multi-pass membrane protein</topology>
    </subcellularLocation>
</comment>
<evidence type="ECO:0000256" key="2">
    <source>
        <dbReference type="ARBA" id="ARBA00022448"/>
    </source>
</evidence>
<accession>A0A815ZDP8</accession>
<name>A0A815ZDP8_9BILA</name>
<keyword evidence="5" id="KW-0406">Ion transport</keyword>
<feature type="region of interest" description="Disordered" evidence="8">
    <location>
        <begin position="1257"/>
        <end position="1294"/>
    </location>
</feature>
<feature type="compositionally biased region" description="Basic and acidic residues" evidence="8">
    <location>
        <begin position="497"/>
        <end position="513"/>
    </location>
</feature>
<feature type="compositionally biased region" description="Basic and acidic residues" evidence="8">
    <location>
        <begin position="474"/>
        <end position="486"/>
    </location>
</feature>
<evidence type="ECO:0000259" key="10">
    <source>
        <dbReference type="Pfam" id="PF00520"/>
    </source>
</evidence>